<dbReference type="Gene3D" id="3.30.420.10">
    <property type="entry name" value="Ribonuclease H-like superfamily/Ribonuclease H"/>
    <property type="match status" value="1"/>
</dbReference>
<evidence type="ECO:0000313" key="3">
    <source>
        <dbReference type="EMBL" id="KAH9308596.1"/>
    </source>
</evidence>
<keyword evidence="1" id="KW-1133">Transmembrane helix</keyword>
<dbReference type="PROSITE" id="PS50994">
    <property type="entry name" value="INTEGRASE"/>
    <property type="match status" value="1"/>
</dbReference>
<feature type="domain" description="Integrase catalytic" evidence="2">
    <location>
        <begin position="31"/>
        <end position="101"/>
    </location>
</feature>
<dbReference type="PANTHER" id="PTHR35046:SF26">
    <property type="entry name" value="RNA-DIRECTED DNA POLYMERASE"/>
    <property type="match status" value="1"/>
</dbReference>
<dbReference type="InterPro" id="IPR001584">
    <property type="entry name" value="Integrase_cat-core"/>
</dbReference>
<dbReference type="InterPro" id="IPR012337">
    <property type="entry name" value="RNaseH-like_sf"/>
</dbReference>
<sequence>LKGDVQKFVAECMVCQQNKGETVRSPSLLQNLSIPSQWWEEVSMDFITGLPKSEGKNVIMVMVDRLTKYYNFCALVHFAASTIATAFMDTVQKLHGTPNII</sequence>
<feature type="non-terminal residue" evidence="3">
    <location>
        <position position="101"/>
    </location>
</feature>
<dbReference type="EMBL" id="JAHRHJ020000007">
    <property type="protein sequence ID" value="KAH9308596.1"/>
    <property type="molecule type" value="Genomic_DNA"/>
</dbReference>
<evidence type="ECO:0000256" key="1">
    <source>
        <dbReference type="SAM" id="Phobius"/>
    </source>
</evidence>
<dbReference type="GO" id="GO:0015074">
    <property type="term" value="P:DNA integration"/>
    <property type="evidence" value="ECO:0007669"/>
    <property type="project" value="InterPro"/>
</dbReference>
<feature type="non-terminal residue" evidence="3">
    <location>
        <position position="1"/>
    </location>
</feature>
<evidence type="ECO:0000313" key="4">
    <source>
        <dbReference type="Proteomes" id="UP000824469"/>
    </source>
</evidence>
<dbReference type="GO" id="GO:0003676">
    <property type="term" value="F:nucleic acid binding"/>
    <property type="evidence" value="ECO:0007669"/>
    <property type="project" value="InterPro"/>
</dbReference>
<keyword evidence="1" id="KW-0812">Transmembrane</keyword>
<keyword evidence="1" id="KW-0472">Membrane</keyword>
<keyword evidence="4" id="KW-1185">Reference proteome</keyword>
<dbReference type="InterPro" id="IPR036397">
    <property type="entry name" value="RNaseH_sf"/>
</dbReference>
<proteinExistence type="predicted"/>
<gene>
    <name evidence="3" type="ORF">KI387_036507</name>
</gene>
<reference evidence="3 4" key="1">
    <citation type="journal article" date="2021" name="Nat. Plants">
        <title>The Taxus genome provides insights into paclitaxel biosynthesis.</title>
        <authorList>
            <person name="Xiong X."/>
            <person name="Gou J."/>
            <person name="Liao Q."/>
            <person name="Li Y."/>
            <person name="Zhou Q."/>
            <person name="Bi G."/>
            <person name="Li C."/>
            <person name="Du R."/>
            <person name="Wang X."/>
            <person name="Sun T."/>
            <person name="Guo L."/>
            <person name="Liang H."/>
            <person name="Lu P."/>
            <person name="Wu Y."/>
            <person name="Zhang Z."/>
            <person name="Ro D.K."/>
            <person name="Shang Y."/>
            <person name="Huang S."/>
            <person name="Yan J."/>
        </authorList>
    </citation>
    <scope>NUCLEOTIDE SEQUENCE [LARGE SCALE GENOMIC DNA]</scope>
    <source>
        <strain evidence="3">Ta-2019</strain>
    </source>
</reference>
<dbReference type="Proteomes" id="UP000824469">
    <property type="component" value="Unassembled WGS sequence"/>
</dbReference>
<protein>
    <recommendedName>
        <fullName evidence="2">Integrase catalytic domain-containing protein</fullName>
    </recommendedName>
</protein>
<comment type="caution">
    <text evidence="3">The sequence shown here is derived from an EMBL/GenBank/DDBJ whole genome shotgun (WGS) entry which is preliminary data.</text>
</comment>
<accession>A0AA38FQH2</accession>
<evidence type="ECO:0000259" key="2">
    <source>
        <dbReference type="PROSITE" id="PS50994"/>
    </source>
</evidence>
<dbReference type="AlphaFoldDB" id="A0AA38FQH2"/>
<feature type="transmembrane region" description="Helical" evidence="1">
    <location>
        <begin position="69"/>
        <end position="88"/>
    </location>
</feature>
<dbReference type="PANTHER" id="PTHR35046">
    <property type="entry name" value="ZINC KNUCKLE (CCHC-TYPE) FAMILY PROTEIN"/>
    <property type="match status" value="1"/>
</dbReference>
<organism evidence="3 4">
    <name type="scientific">Taxus chinensis</name>
    <name type="common">Chinese yew</name>
    <name type="synonym">Taxus wallichiana var. chinensis</name>
    <dbReference type="NCBI Taxonomy" id="29808"/>
    <lineage>
        <taxon>Eukaryota</taxon>
        <taxon>Viridiplantae</taxon>
        <taxon>Streptophyta</taxon>
        <taxon>Embryophyta</taxon>
        <taxon>Tracheophyta</taxon>
        <taxon>Spermatophyta</taxon>
        <taxon>Pinopsida</taxon>
        <taxon>Pinidae</taxon>
        <taxon>Conifers II</taxon>
        <taxon>Cupressales</taxon>
        <taxon>Taxaceae</taxon>
        <taxon>Taxus</taxon>
    </lineage>
</organism>
<name>A0AA38FQH2_TAXCH</name>
<dbReference type="SUPFAM" id="SSF53098">
    <property type="entry name" value="Ribonuclease H-like"/>
    <property type="match status" value="1"/>
</dbReference>